<evidence type="ECO:0000313" key="2">
    <source>
        <dbReference type="EMBL" id="KAB2626090.1"/>
    </source>
</evidence>
<gene>
    <name evidence="2" type="ORF">D8674_017750</name>
</gene>
<proteinExistence type="predicted"/>
<reference evidence="2 3" key="1">
    <citation type="submission" date="2019-09" db="EMBL/GenBank/DDBJ databases">
        <authorList>
            <person name="Ou C."/>
        </authorList>
    </citation>
    <scope>NUCLEOTIDE SEQUENCE [LARGE SCALE GENOMIC DNA]</scope>
    <source>
        <strain evidence="2">S2</strain>
        <tissue evidence="2">Leaf</tissue>
    </source>
</reference>
<reference evidence="3" key="2">
    <citation type="submission" date="2019-10" db="EMBL/GenBank/DDBJ databases">
        <title>A de novo genome assembly of a pear dwarfing rootstock.</title>
        <authorList>
            <person name="Wang F."/>
            <person name="Wang J."/>
            <person name="Li S."/>
            <person name="Zhang Y."/>
            <person name="Fang M."/>
            <person name="Ma L."/>
            <person name="Zhao Y."/>
            <person name="Jiang S."/>
        </authorList>
    </citation>
    <scope>NUCLEOTIDE SEQUENCE [LARGE SCALE GENOMIC DNA]</scope>
</reference>
<keyword evidence="3" id="KW-1185">Reference proteome</keyword>
<reference evidence="2 3" key="3">
    <citation type="submission" date="2019-11" db="EMBL/GenBank/DDBJ databases">
        <title>A de novo genome assembly of a pear dwarfing rootstock.</title>
        <authorList>
            <person name="Wang F."/>
            <person name="Wang J."/>
            <person name="Li S."/>
            <person name="Zhang Y."/>
            <person name="Fang M."/>
            <person name="Ma L."/>
            <person name="Zhao Y."/>
            <person name="Jiang S."/>
        </authorList>
    </citation>
    <scope>NUCLEOTIDE SEQUENCE [LARGE SCALE GENOMIC DNA]</scope>
    <source>
        <strain evidence="2">S2</strain>
        <tissue evidence="2">Leaf</tissue>
    </source>
</reference>
<dbReference type="AlphaFoldDB" id="A0A5N5HKM9"/>
<comment type="caution">
    <text evidence="2">The sequence shown here is derived from an EMBL/GenBank/DDBJ whole genome shotgun (WGS) entry which is preliminary data.</text>
</comment>
<feature type="region of interest" description="Disordered" evidence="1">
    <location>
        <begin position="155"/>
        <end position="183"/>
    </location>
</feature>
<evidence type="ECO:0000256" key="1">
    <source>
        <dbReference type="SAM" id="MobiDB-lite"/>
    </source>
</evidence>
<dbReference type="EMBL" id="SMOL01000160">
    <property type="protein sequence ID" value="KAB2626090.1"/>
    <property type="molecule type" value="Genomic_DNA"/>
</dbReference>
<protein>
    <submittedName>
        <fullName evidence="2">UDP-glycosyltransferase 76F1-like</fullName>
    </submittedName>
</protein>
<dbReference type="GO" id="GO:0016740">
    <property type="term" value="F:transferase activity"/>
    <property type="evidence" value="ECO:0007669"/>
    <property type="project" value="UniProtKB-KW"/>
</dbReference>
<feature type="compositionally biased region" description="Polar residues" evidence="1">
    <location>
        <begin position="158"/>
        <end position="167"/>
    </location>
</feature>
<keyword evidence="2" id="KW-0808">Transferase</keyword>
<organism evidence="2 3">
    <name type="scientific">Pyrus ussuriensis x Pyrus communis</name>
    <dbReference type="NCBI Taxonomy" id="2448454"/>
    <lineage>
        <taxon>Eukaryota</taxon>
        <taxon>Viridiplantae</taxon>
        <taxon>Streptophyta</taxon>
        <taxon>Embryophyta</taxon>
        <taxon>Tracheophyta</taxon>
        <taxon>Spermatophyta</taxon>
        <taxon>Magnoliopsida</taxon>
        <taxon>eudicotyledons</taxon>
        <taxon>Gunneridae</taxon>
        <taxon>Pentapetalae</taxon>
        <taxon>rosids</taxon>
        <taxon>fabids</taxon>
        <taxon>Rosales</taxon>
        <taxon>Rosaceae</taxon>
        <taxon>Amygdaloideae</taxon>
        <taxon>Maleae</taxon>
        <taxon>Pyrus</taxon>
    </lineage>
</organism>
<sequence length="223" mass="25471">MLDSIVEKTDGPVILFSQCKANVIFTEPKKKPHLVIIQRLSPTAITTPQKVLGVRQCQRIDEQPSARRRLDFDTPFYNKDYYALNSSSPSFSMSQKTFKPPKPRDQRWYSYNSPTVFSAMSLFSLTVDEKERVAQLNIYLDTRDARIAYQVHARKVSQGRSRSPTSSKLRDSNQNETGLLDVEDTLKQDTLLDSLEDDNHNPMSPSALDNIEISMVHVLPTEF</sequence>
<dbReference type="Proteomes" id="UP000327157">
    <property type="component" value="Chromosome 16"/>
</dbReference>
<name>A0A5N5HKM9_9ROSA</name>
<accession>A0A5N5HKM9</accession>
<evidence type="ECO:0000313" key="3">
    <source>
        <dbReference type="Proteomes" id="UP000327157"/>
    </source>
</evidence>